<accession>A0A6V8P3I9</accession>
<keyword evidence="2" id="KW-0520">NAD</keyword>
<dbReference type="InterPro" id="IPR001732">
    <property type="entry name" value="UDP-Glc/GDP-Man_DH_N"/>
</dbReference>
<comment type="similarity">
    <text evidence="3">Belongs to the UDP-glucose/GDP-mannose dehydrogenase family.</text>
</comment>
<evidence type="ECO:0000313" key="5">
    <source>
        <dbReference type="EMBL" id="GFP26917.1"/>
    </source>
</evidence>
<dbReference type="Proteomes" id="UP000591948">
    <property type="component" value="Unassembled WGS sequence"/>
</dbReference>
<dbReference type="NCBIfam" id="TIGR03026">
    <property type="entry name" value="NDP-sugDHase"/>
    <property type="match status" value="1"/>
</dbReference>
<evidence type="ECO:0000256" key="2">
    <source>
        <dbReference type="ARBA" id="ARBA00023027"/>
    </source>
</evidence>
<evidence type="ECO:0000256" key="1">
    <source>
        <dbReference type="ARBA" id="ARBA00023002"/>
    </source>
</evidence>
<keyword evidence="1" id="KW-0560">Oxidoreductase</keyword>
<evidence type="ECO:0000313" key="6">
    <source>
        <dbReference type="Proteomes" id="UP000591948"/>
    </source>
</evidence>
<dbReference type="GO" id="GO:0051287">
    <property type="term" value="F:NAD binding"/>
    <property type="evidence" value="ECO:0007669"/>
    <property type="project" value="InterPro"/>
</dbReference>
<reference evidence="5 6" key="1">
    <citation type="journal article" date="2020" name="Front. Microbiol.">
        <title>Single-cell genomics of novel Actinobacteria with the Wood-Ljungdahl pathway discovered in a serpentinizing system.</title>
        <authorList>
            <person name="Merino N."/>
            <person name="Kawai M."/>
            <person name="Boyd E.S."/>
            <person name="Colman D.R."/>
            <person name="McGlynn S.E."/>
            <person name="Nealson K.H."/>
            <person name="Kurokawa K."/>
            <person name="Hongoh Y."/>
        </authorList>
    </citation>
    <scope>NUCLEOTIDE SEQUENCE [LARGE SCALE GENOMIC DNA]</scope>
    <source>
        <strain evidence="5 6">S33</strain>
    </source>
</reference>
<evidence type="ECO:0000259" key="4">
    <source>
        <dbReference type="SMART" id="SM00984"/>
    </source>
</evidence>
<dbReference type="RefSeq" id="WP_176233045.1">
    <property type="nucleotide sequence ID" value="NZ_BLRY01000008.1"/>
</dbReference>
<dbReference type="InterPro" id="IPR028359">
    <property type="entry name" value="UDP_ManNAc/GlcNAc_DH"/>
</dbReference>
<organism evidence="5 6">
    <name type="scientific">Candidatus Hakubella thermalkaliphila</name>
    <dbReference type="NCBI Taxonomy" id="2754717"/>
    <lineage>
        <taxon>Bacteria</taxon>
        <taxon>Bacillati</taxon>
        <taxon>Actinomycetota</taxon>
        <taxon>Actinomycetota incertae sedis</taxon>
        <taxon>Candidatus Hakubellales</taxon>
        <taxon>Candidatus Hakubellaceae</taxon>
        <taxon>Candidatus Hakubella</taxon>
    </lineage>
</organism>
<comment type="caution">
    <text evidence="5">The sequence shown here is derived from an EMBL/GenBank/DDBJ whole genome shotgun (WGS) entry which is preliminary data.</text>
</comment>
<dbReference type="Gene3D" id="3.40.50.720">
    <property type="entry name" value="NAD(P)-binding Rossmann-like Domain"/>
    <property type="match status" value="2"/>
</dbReference>
<dbReference type="PIRSF" id="PIRSF000124">
    <property type="entry name" value="UDPglc_GDPman_dh"/>
    <property type="match status" value="1"/>
</dbReference>
<dbReference type="Pfam" id="PF00984">
    <property type="entry name" value="UDPG_MGDP_dh"/>
    <property type="match status" value="1"/>
</dbReference>
<dbReference type="InterPro" id="IPR014027">
    <property type="entry name" value="UDP-Glc/GDP-Man_DH_C"/>
</dbReference>
<gene>
    <name evidence="5" type="ORF">HKBW3S33_00330</name>
</gene>
<dbReference type="PANTHER" id="PTHR43491">
    <property type="entry name" value="UDP-N-ACETYL-D-MANNOSAMINE DEHYDROGENASE"/>
    <property type="match status" value="1"/>
</dbReference>
<name>A0A6V8P3I9_9ACTN</name>
<evidence type="ECO:0000256" key="3">
    <source>
        <dbReference type="PIRNR" id="PIRNR000124"/>
    </source>
</evidence>
<dbReference type="GO" id="GO:0016628">
    <property type="term" value="F:oxidoreductase activity, acting on the CH-CH group of donors, NAD or NADP as acceptor"/>
    <property type="evidence" value="ECO:0007669"/>
    <property type="project" value="InterPro"/>
</dbReference>
<dbReference type="AlphaFoldDB" id="A0A6V8P3I9"/>
<proteinExistence type="inferred from homology"/>
<dbReference type="InterPro" id="IPR036220">
    <property type="entry name" value="UDP-Glc/GDP-Man_DH_C_sf"/>
</dbReference>
<dbReference type="Pfam" id="PF03720">
    <property type="entry name" value="UDPG_MGDP_dh_C"/>
    <property type="match status" value="1"/>
</dbReference>
<dbReference type="Pfam" id="PF03721">
    <property type="entry name" value="UDPG_MGDP_dh_N"/>
    <property type="match status" value="1"/>
</dbReference>
<dbReference type="InterPro" id="IPR017476">
    <property type="entry name" value="UDP-Glc/GDP-Man"/>
</dbReference>
<dbReference type="SUPFAM" id="SSF52413">
    <property type="entry name" value="UDP-glucose/GDP-mannose dehydrogenase C-terminal domain"/>
    <property type="match status" value="1"/>
</dbReference>
<dbReference type="PANTHER" id="PTHR43491:SF1">
    <property type="entry name" value="UDP-N-ACETYL-D-MANNOSAMINE DEHYDROGENASE"/>
    <property type="match status" value="1"/>
</dbReference>
<dbReference type="EMBL" id="BLRY01000008">
    <property type="protein sequence ID" value="GFP26917.1"/>
    <property type="molecule type" value="Genomic_DNA"/>
</dbReference>
<dbReference type="GO" id="GO:0000271">
    <property type="term" value="P:polysaccharide biosynthetic process"/>
    <property type="evidence" value="ECO:0007669"/>
    <property type="project" value="InterPro"/>
</dbReference>
<protein>
    <submittedName>
        <fullName evidence="5">UDP-N-acetyl-D-glucosamine dehydrogenase</fullName>
    </submittedName>
</protein>
<dbReference type="InterPro" id="IPR014026">
    <property type="entry name" value="UDP-Glc/GDP-Man_DH_dimer"/>
</dbReference>
<keyword evidence="6" id="KW-1185">Reference proteome</keyword>
<feature type="domain" description="UDP-glucose/GDP-mannose dehydrogenase C-terminal" evidence="4">
    <location>
        <begin position="330"/>
        <end position="425"/>
    </location>
</feature>
<dbReference type="SUPFAM" id="SSF48179">
    <property type="entry name" value="6-phosphogluconate dehydrogenase C-terminal domain-like"/>
    <property type="match status" value="1"/>
</dbReference>
<dbReference type="SUPFAM" id="SSF51735">
    <property type="entry name" value="NAD(P)-binding Rossmann-fold domains"/>
    <property type="match status" value="1"/>
</dbReference>
<dbReference type="InterPro" id="IPR036291">
    <property type="entry name" value="NAD(P)-bd_dom_sf"/>
</dbReference>
<dbReference type="InterPro" id="IPR008927">
    <property type="entry name" value="6-PGluconate_DH-like_C_sf"/>
</dbReference>
<sequence>MSFQLLKKKIKEKKAIVGIIGLGYVGLPLAIEFAKKGIKTVGFDADAEKVKKIGRGESYILDVDDAELKDVVNKNRLTPAMNFCLLRELDVIIICVPTPLTKTKEPDLHFIVEASQEIAENIKKGQLVILRSTTYTGTTVEIVGPILETSGLRMGEDFYLAFSPERVDLGNKLFKIANTPVVVGGVDSKSTELARLLLEQITEKVVPLSSSQAAEMTKLFENTFRSVNIALVNELSMLCERMGLDVWEIVSAAATKPFGFMPFLPGPGVGGHCIPVDPYFLSWKAKEFDFHTNFIYLAAQINENMPYYVVRRTISAIYGNGIDPKQATVLILGVAYKKDTNDWRYSPALKIIELLEKEGLNVLYHDPYVAEINIDNKVYKSSLLTEGILNRVACLLIVTDHTDLDYEWIVTNSKIVVDCRNATKDILDKFKNIIRI</sequence>
<dbReference type="SMART" id="SM00984">
    <property type="entry name" value="UDPG_MGDP_dh_C"/>
    <property type="match status" value="1"/>
</dbReference>
<dbReference type="GO" id="GO:0016616">
    <property type="term" value="F:oxidoreductase activity, acting on the CH-OH group of donors, NAD or NADP as acceptor"/>
    <property type="evidence" value="ECO:0007669"/>
    <property type="project" value="InterPro"/>
</dbReference>
<dbReference type="PIRSF" id="PIRSF500136">
    <property type="entry name" value="UDP_ManNAc_DH"/>
    <property type="match status" value="1"/>
</dbReference>